<evidence type="ECO:0000256" key="5">
    <source>
        <dbReference type="SAM" id="MobiDB-lite"/>
    </source>
</evidence>
<reference evidence="7" key="1">
    <citation type="journal article" date="2013" name="Nat. Genet.">
        <title>The Capsella rubella genome and the genomic consequences of rapid mating system evolution.</title>
        <authorList>
            <person name="Slotte T."/>
            <person name="Hazzouri K.M."/>
            <person name="Agren J.A."/>
            <person name="Koenig D."/>
            <person name="Maumus F."/>
            <person name="Guo Y.L."/>
            <person name="Steige K."/>
            <person name="Platts A.E."/>
            <person name="Escobar J.S."/>
            <person name="Newman L.K."/>
            <person name="Wang W."/>
            <person name="Mandakova T."/>
            <person name="Vello E."/>
            <person name="Smith L.M."/>
            <person name="Henz S.R."/>
            <person name="Steffen J."/>
            <person name="Takuno S."/>
            <person name="Brandvain Y."/>
            <person name="Coop G."/>
            <person name="Andolfatto P."/>
            <person name="Hu T.T."/>
            <person name="Blanchette M."/>
            <person name="Clark R.M."/>
            <person name="Quesneville H."/>
            <person name="Nordborg M."/>
            <person name="Gaut B.S."/>
            <person name="Lysak M.A."/>
            <person name="Jenkins J."/>
            <person name="Grimwood J."/>
            <person name="Chapman J."/>
            <person name="Prochnik S."/>
            <person name="Shu S."/>
            <person name="Rokhsar D."/>
            <person name="Schmutz J."/>
            <person name="Weigel D."/>
            <person name="Wright S.I."/>
        </authorList>
    </citation>
    <scope>NUCLEOTIDE SEQUENCE [LARGE SCALE GENOMIC DNA]</scope>
    <source>
        <strain evidence="7">cv. Monte Gargano</strain>
    </source>
</reference>
<evidence type="ECO:0000313" key="6">
    <source>
        <dbReference type="EMBL" id="EOA33470.1"/>
    </source>
</evidence>
<dbReference type="EMBL" id="KB870806">
    <property type="protein sequence ID" value="EOA33470.1"/>
    <property type="molecule type" value="Genomic_DNA"/>
</dbReference>
<evidence type="ECO:0000256" key="3">
    <source>
        <dbReference type="ARBA" id="ARBA00022782"/>
    </source>
</evidence>
<dbReference type="STRING" id="81985.R0I627"/>
<evidence type="ECO:0000313" key="7">
    <source>
        <dbReference type="Proteomes" id="UP000029121"/>
    </source>
</evidence>
<keyword evidence="2" id="KW-0217">Developmental protein</keyword>
<evidence type="ECO:0000256" key="1">
    <source>
        <dbReference type="ARBA" id="ARBA00005416"/>
    </source>
</evidence>
<dbReference type="GO" id="GO:0030154">
    <property type="term" value="P:cell differentiation"/>
    <property type="evidence" value="ECO:0007669"/>
    <property type="project" value="UniProtKB-KW"/>
</dbReference>
<dbReference type="PANTHER" id="PTHR34359">
    <property type="entry name" value="CLAVATA3/ESR (CLE)-RELATED PROTEIN 10"/>
    <property type="match status" value="1"/>
</dbReference>
<feature type="compositionally biased region" description="Basic and acidic residues" evidence="5">
    <location>
        <begin position="112"/>
        <end position="122"/>
    </location>
</feature>
<dbReference type="AlphaFoldDB" id="R0I627"/>
<dbReference type="Proteomes" id="UP000029121">
    <property type="component" value="Unassembled WGS sequence"/>
</dbReference>
<sequence>MVMENLYFSFSLLDNNAIEVSLSLFLSQTMKINGNRPINILIIFFLLTTARARGNWSNRTVPRVQHAYYAYPHRSCESFSRPYARSMCIELERIHRSSRQPLFSPPPPPSEIDQRYGVEKRLVPSGPNPLHN</sequence>
<evidence type="ECO:0000256" key="4">
    <source>
        <dbReference type="ARBA" id="ARBA00023278"/>
    </source>
</evidence>
<accession>R0I627</accession>
<comment type="similarity">
    <text evidence="1">Belongs to the CLV3/ESR signal peptide family.</text>
</comment>
<evidence type="ECO:0000256" key="2">
    <source>
        <dbReference type="ARBA" id="ARBA00022473"/>
    </source>
</evidence>
<protein>
    <submittedName>
        <fullName evidence="6">Uncharacterized protein</fullName>
    </submittedName>
</protein>
<gene>
    <name evidence="6" type="ORF">CARUB_v10021137mg</name>
</gene>
<dbReference type="PANTHER" id="PTHR34359:SF23">
    <property type="entry name" value="CLAVATA3_ESR (CLE)-RELATED PROTEIN 10"/>
    <property type="match status" value="1"/>
</dbReference>
<organism evidence="6 7">
    <name type="scientific">Capsella rubella</name>
    <dbReference type="NCBI Taxonomy" id="81985"/>
    <lineage>
        <taxon>Eukaryota</taxon>
        <taxon>Viridiplantae</taxon>
        <taxon>Streptophyta</taxon>
        <taxon>Embryophyta</taxon>
        <taxon>Tracheophyta</taxon>
        <taxon>Spermatophyta</taxon>
        <taxon>Magnoliopsida</taxon>
        <taxon>eudicotyledons</taxon>
        <taxon>Gunneridae</taxon>
        <taxon>Pentapetalae</taxon>
        <taxon>rosids</taxon>
        <taxon>malvids</taxon>
        <taxon>Brassicales</taxon>
        <taxon>Brassicaceae</taxon>
        <taxon>Camelineae</taxon>
        <taxon>Capsella</taxon>
    </lineage>
</organism>
<dbReference type="eggNOG" id="ENOG502S9T8">
    <property type="taxonomic scope" value="Eukaryota"/>
</dbReference>
<keyword evidence="3" id="KW-0221">Differentiation</keyword>
<feature type="region of interest" description="Disordered" evidence="5">
    <location>
        <begin position="99"/>
        <end position="132"/>
    </location>
</feature>
<proteinExistence type="inferred from homology"/>
<keyword evidence="7" id="KW-1185">Reference proteome</keyword>
<keyword evidence="4" id="KW-0379">Hydroxylation</keyword>
<dbReference type="InterPro" id="IPR039618">
    <property type="entry name" value="CLE9-13"/>
</dbReference>
<name>R0I627_9BRAS</name>